<dbReference type="AlphaFoldDB" id="A0A024UF59"/>
<dbReference type="InterPro" id="IPR002110">
    <property type="entry name" value="Ankyrin_rpt"/>
</dbReference>
<dbReference type="GeneID" id="20081136"/>
<proteinExistence type="predicted"/>
<feature type="compositionally biased region" description="Polar residues" evidence="1">
    <location>
        <begin position="344"/>
        <end position="353"/>
    </location>
</feature>
<dbReference type="Gene3D" id="1.25.40.20">
    <property type="entry name" value="Ankyrin repeat-containing domain"/>
    <property type="match status" value="1"/>
</dbReference>
<dbReference type="Pfam" id="PF12796">
    <property type="entry name" value="Ank_2"/>
    <property type="match status" value="1"/>
</dbReference>
<dbReference type="RefSeq" id="XP_008866479.1">
    <property type="nucleotide sequence ID" value="XM_008868257.1"/>
</dbReference>
<evidence type="ECO:0000256" key="1">
    <source>
        <dbReference type="SAM" id="MobiDB-lite"/>
    </source>
</evidence>
<feature type="region of interest" description="Disordered" evidence="1">
    <location>
        <begin position="344"/>
        <end position="364"/>
    </location>
</feature>
<evidence type="ECO:0000313" key="2">
    <source>
        <dbReference type="EMBL" id="ETW05041.1"/>
    </source>
</evidence>
<dbReference type="InterPro" id="IPR036770">
    <property type="entry name" value="Ankyrin_rpt-contain_sf"/>
</dbReference>
<organism evidence="2">
    <name type="scientific">Aphanomyces invadans</name>
    <dbReference type="NCBI Taxonomy" id="157072"/>
    <lineage>
        <taxon>Eukaryota</taxon>
        <taxon>Sar</taxon>
        <taxon>Stramenopiles</taxon>
        <taxon>Oomycota</taxon>
        <taxon>Saprolegniomycetes</taxon>
        <taxon>Saprolegniales</taxon>
        <taxon>Verrucalvaceae</taxon>
        <taxon>Aphanomyces</taxon>
    </lineage>
</organism>
<accession>A0A024UF59</accession>
<dbReference type="Pfam" id="PF13637">
    <property type="entry name" value="Ank_4"/>
    <property type="match status" value="1"/>
</dbReference>
<name>A0A024UF59_9STRA</name>
<dbReference type="VEuPathDB" id="FungiDB:H310_04086"/>
<dbReference type="InterPro" id="IPR052050">
    <property type="entry name" value="SecEffector_AnkRepeat"/>
</dbReference>
<dbReference type="PANTHER" id="PTHR46586:SF3">
    <property type="entry name" value="ANKYRIN REPEAT-CONTAINING PROTEIN"/>
    <property type="match status" value="1"/>
</dbReference>
<gene>
    <name evidence="2" type="ORF">H310_04086</name>
</gene>
<dbReference type="SUPFAM" id="SSF48403">
    <property type="entry name" value="Ankyrin repeat"/>
    <property type="match status" value="1"/>
</dbReference>
<reference evidence="2" key="1">
    <citation type="submission" date="2013-12" db="EMBL/GenBank/DDBJ databases">
        <title>The Genome Sequence of Aphanomyces invadans NJM9701.</title>
        <authorList>
            <consortium name="The Broad Institute Genomics Platform"/>
            <person name="Russ C."/>
            <person name="Tyler B."/>
            <person name="van West P."/>
            <person name="Dieguez-Uribeondo J."/>
            <person name="Young S.K."/>
            <person name="Zeng Q."/>
            <person name="Gargeya S."/>
            <person name="Fitzgerald M."/>
            <person name="Abouelleil A."/>
            <person name="Alvarado L."/>
            <person name="Chapman S.B."/>
            <person name="Gainer-Dewar J."/>
            <person name="Goldberg J."/>
            <person name="Griggs A."/>
            <person name="Gujja S."/>
            <person name="Hansen M."/>
            <person name="Howarth C."/>
            <person name="Imamovic A."/>
            <person name="Ireland A."/>
            <person name="Larimer J."/>
            <person name="McCowan C."/>
            <person name="Murphy C."/>
            <person name="Pearson M."/>
            <person name="Poon T.W."/>
            <person name="Priest M."/>
            <person name="Roberts A."/>
            <person name="Saif S."/>
            <person name="Shea T."/>
            <person name="Sykes S."/>
            <person name="Wortman J."/>
            <person name="Nusbaum C."/>
            <person name="Birren B."/>
        </authorList>
    </citation>
    <scope>NUCLEOTIDE SEQUENCE [LARGE SCALE GENOMIC DNA]</scope>
    <source>
        <strain evidence="2">NJM9701</strain>
    </source>
</reference>
<dbReference type="PANTHER" id="PTHR46586">
    <property type="entry name" value="ANKYRIN REPEAT-CONTAINING PROTEIN"/>
    <property type="match status" value="1"/>
</dbReference>
<dbReference type="STRING" id="157072.A0A024UF59"/>
<dbReference type="EMBL" id="KI913957">
    <property type="protein sequence ID" value="ETW05041.1"/>
    <property type="molecule type" value="Genomic_DNA"/>
</dbReference>
<sequence length="364" mass="40991">MALRVFRSIDILREMWEFQSGYYHDMLPFLGLKLLPRPVWQYSLRTSSAAIDLDPPHALLSAWYEVYGVDRLSQLMRSLPYMREIVLADAIAFGFIPVLESLNLIESLAKCIDNGHLCLAAAYGHVAVMHFLNNCPFGWTPDVMDCAAAYGQLETVRWLHENRSEGCTVNAMHNAAHEGHLSVVEFLHFNRSEGCGAQAMDLAASNGHLHVVQWLHKNRTEGCTVEAMVWAAGNGHLDIVKWLHENRPETSFAPNAIVFAAEFGHLNVVKFLFEDHLDGHKEKPFLAYLAMNAAAKAGNDDIVWALWQETKAKRSNLLRQAKEAGHSDFIQWLRQVSVRQRASAMHNNQSIVPESSKMGMEDTA</sequence>
<dbReference type="OrthoDB" id="67499at2759"/>
<protein>
    <submittedName>
        <fullName evidence="2">Uncharacterized protein</fullName>
    </submittedName>
</protein>